<dbReference type="PANTHER" id="PTHR37512:SF1">
    <property type="entry name" value="NADR_TTD14 AAA DOMAIN-CONTAINING PROTEIN"/>
    <property type="match status" value="1"/>
</dbReference>
<keyword evidence="2" id="KW-0547">Nucleotide-binding</keyword>
<gene>
    <name evidence="2" type="ORF">OD355_11300</name>
</gene>
<name>A0AAE3INW4_9BACT</name>
<dbReference type="Gene3D" id="3.40.50.300">
    <property type="entry name" value="P-loop containing nucleotide triphosphate hydrolases"/>
    <property type="match status" value="1"/>
</dbReference>
<evidence type="ECO:0000313" key="2">
    <source>
        <dbReference type="EMBL" id="MCU7695104.1"/>
    </source>
</evidence>
<dbReference type="EMBL" id="JAOTPL010000018">
    <property type="protein sequence ID" value="MCU7695104.1"/>
    <property type="molecule type" value="Genomic_DNA"/>
</dbReference>
<reference evidence="2" key="1">
    <citation type="submission" date="2022-10" db="EMBL/GenBank/DDBJ databases">
        <authorList>
            <person name="Kim H.S."/>
            <person name="Kim J.-S."/>
            <person name="Suh M.K."/>
            <person name="Eom M.K."/>
            <person name="Lee J.-S."/>
        </authorList>
    </citation>
    <scope>NUCLEOTIDE SEQUENCE</scope>
    <source>
        <strain evidence="2">LIP-5</strain>
    </source>
</reference>
<keyword evidence="2" id="KW-0067">ATP-binding</keyword>
<dbReference type="AlphaFoldDB" id="A0AAE3INW4"/>
<dbReference type="InterPro" id="IPR038727">
    <property type="entry name" value="NadR/Ttd14_AAA_dom"/>
</dbReference>
<keyword evidence="3" id="KW-1185">Reference proteome</keyword>
<organism evidence="2 3">
    <name type="scientific">Haoranjiania flava</name>
    <dbReference type="NCBI Taxonomy" id="1856322"/>
    <lineage>
        <taxon>Bacteria</taxon>
        <taxon>Pseudomonadati</taxon>
        <taxon>Bacteroidota</taxon>
        <taxon>Chitinophagia</taxon>
        <taxon>Chitinophagales</taxon>
        <taxon>Chitinophagaceae</taxon>
        <taxon>Haoranjiania</taxon>
    </lineage>
</organism>
<dbReference type="InterPro" id="IPR052735">
    <property type="entry name" value="NAD_biosynth-regulator"/>
</dbReference>
<dbReference type="GO" id="GO:0005524">
    <property type="term" value="F:ATP binding"/>
    <property type="evidence" value="ECO:0007669"/>
    <property type="project" value="UniProtKB-KW"/>
</dbReference>
<comment type="caution">
    <text evidence="2">The sequence shown here is derived from an EMBL/GenBank/DDBJ whole genome shotgun (WGS) entry which is preliminary data.</text>
</comment>
<protein>
    <submittedName>
        <fullName evidence="2">ATP-binding protein</fullName>
    </submittedName>
</protein>
<proteinExistence type="predicted"/>
<feature type="domain" description="NadR/Ttd14 AAA" evidence="1">
    <location>
        <begin position="4"/>
        <end position="164"/>
    </location>
</feature>
<dbReference type="Proteomes" id="UP001209317">
    <property type="component" value="Unassembled WGS sequence"/>
</dbReference>
<dbReference type="PANTHER" id="PTHR37512">
    <property type="entry name" value="TRIFUNCTIONAL NAD BIOSYNTHESIS/REGULATOR PROTEIN NADR"/>
    <property type="match status" value="1"/>
</dbReference>
<sequence>MLKKIAIIGAESTGKTHLCQDLAAHYQVHWCPEFAREYLLMHGREYDYDDLEIIAKGQVALEESYIHRSISENKDFLFIDTDMYIMKVWSEYVYNRCPFYILEQIVLRKYDLYLFTDIDIPWQKDELREYPDLKSRRELYFMYKDCLINQNTPWHLVSGHAAQRTRNAIAMLVHAFSYT</sequence>
<dbReference type="RefSeq" id="WP_263038591.1">
    <property type="nucleotide sequence ID" value="NZ_JAOTPL010000018.1"/>
</dbReference>
<dbReference type="SUPFAM" id="SSF52540">
    <property type="entry name" value="P-loop containing nucleoside triphosphate hydrolases"/>
    <property type="match status" value="1"/>
</dbReference>
<dbReference type="InterPro" id="IPR027417">
    <property type="entry name" value="P-loop_NTPase"/>
</dbReference>
<accession>A0AAE3INW4</accession>
<dbReference type="Pfam" id="PF13521">
    <property type="entry name" value="AAA_28"/>
    <property type="match status" value="1"/>
</dbReference>
<evidence type="ECO:0000259" key="1">
    <source>
        <dbReference type="Pfam" id="PF13521"/>
    </source>
</evidence>
<evidence type="ECO:0000313" key="3">
    <source>
        <dbReference type="Proteomes" id="UP001209317"/>
    </source>
</evidence>